<evidence type="ECO:0000313" key="3">
    <source>
        <dbReference type="Proteomes" id="UP000538670"/>
    </source>
</evidence>
<dbReference type="EMBL" id="JACIDH010000014">
    <property type="protein sequence ID" value="MBB3880326.1"/>
    <property type="molecule type" value="Genomic_DNA"/>
</dbReference>
<sequence length="343" mass="38767">MFNWNDRSTWPFVPPGYYFLPEVFEAVGRKVFDDEWTGLERNPGHVEALPHPSVIYDPTAYVFVDPEEDEVTNATLYFQHEKRAALLAGLDPETCESLTFAQWARAYERSLAEVSKAEESKQRRIETFRILQRLASGGHLRFEMRDDQNGMMRPVASHIWNCRFEIALPRFERAALSSNITYAMALPPSGSALEEFWETFIIDLFVHESNIAEVLANIYYQPFTETDDKNDITKIRASELLALAERKAAPAQTTQSITANPPESSGPPSEKAFKAVFTDDIRAIVRECVMQRKGAVPTKKAIDVALPGNNITRPRVRALHAEIWDEVYGEKPTVGANSRSVPG</sequence>
<comment type="caution">
    <text evidence="2">The sequence shown here is derived from an EMBL/GenBank/DDBJ whole genome shotgun (WGS) entry which is preliminary data.</text>
</comment>
<dbReference type="Proteomes" id="UP000538670">
    <property type="component" value="Unassembled WGS sequence"/>
</dbReference>
<keyword evidence="3" id="KW-1185">Reference proteome</keyword>
<feature type="region of interest" description="Disordered" evidence="1">
    <location>
        <begin position="247"/>
        <end position="270"/>
    </location>
</feature>
<reference evidence="2 3" key="1">
    <citation type="submission" date="2020-08" db="EMBL/GenBank/DDBJ databases">
        <title>Genomic Encyclopedia of Type Strains, Phase IV (KMG-IV): sequencing the most valuable type-strain genomes for metagenomic binning, comparative biology and taxonomic classification.</title>
        <authorList>
            <person name="Goeker M."/>
        </authorList>
    </citation>
    <scope>NUCLEOTIDE SEQUENCE [LARGE SCALE GENOMIC DNA]</scope>
    <source>
        <strain evidence="2 3">DSM 19512</strain>
    </source>
</reference>
<evidence type="ECO:0000256" key="1">
    <source>
        <dbReference type="SAM" id="MobiDB-lite"/>
    </source>
</evidence>
<accession>A0A7W6AAN5</accession>
<gene>
    <name evidence="2" type="ORF">GGR48_002770</name>
</gene>
<name>A0A7W6AAN5_9SPHN</name>
<protein>
    <submittedName>
        <fullName evidence="2">Uncharacterized protein</fullName>
    </submittedName>
</protein>
<evidence type="ECO:0000313" key="2">
    <source>
        <dbReference type="EMBL" id="MBB3880326.1"/>
    </source>
</evidence>
<dbReference type="AlphaFoldDB" id="A0A7W6AAN5"/>
<feature type="compositionally biased region" description="Polar residues" evidence="1">
    <location>
        <begin position="251"/>
        <end position="267"/>
    </location>
</feature>
<organism evidence="2 3">
    <name type="scientific">Sphingomonas pseudosanguinis</name>
    <dbReference type="NCBI Taxonomy" id="413712"/>
    <lineage>
        <taxon>Bacteria</taxon>
        <taxon>Pseudomonadati</taxon>
        <taxon>Pseudomonadota</taxon>
        <taxon>Alphaproteobacteria</taxon>
        <taxon>Sphingomonadales</taxon>
        <taxon>Sphingomonadaceae</taxon>
        <taxon>Sphingomonas</taxon>
    </lineage>
</organism>
<proteinExistence type="predicted"/>